<dbReference type="InterPro" id="IPR014227">
    <property type="entry name" value="YtvI-like"/>
</dbReference>
<feature type="transmembrane region" description="Helical" evidence="6">
    <location>
        <begin position="39"/>
        <end position="57"/>
    </location>
</feature>
<comment type="similarity">
    <text evidence="2">Belongs to the autoinducer-2 exporter (AI-2E) (TC 2.A.86) family.</text>
</comment>
<evidence type="ECO:0000256" key="5">
    <source>
        <dbReference type="ARBA" id="ARBA00023136"/>
    </source>
</evidence>
<dbReference type="PANTHER" id="PTHR21716:SF68">
    <property type="entry name" value="TRANSPORT PROTEIN YTVI-RELATED"/>
    <property type="match status" value="1"/>
</dbReference>
<keyword evidence="5 6" id="KW-0472">Membrane</keyword>
<dbReference type="Proteomes" id="UP000322976">
    <property type="component" value="Unassembled WGS sequence"/>
</dbReference>
<organism evidence="7 8">
    <name type="scientific">Calorimonas adulescens</name>
    <dbReference type="NCBI Taxonomy" id="2606906"/>
    <lineage>
        <taxon>Bacteria</taxon>
        <taxon>Bacillati</taxon>
        <taxon>Bacillota</taxon>
        <taxon>Clostridia</taxon>
        <taxon>Thermoanaerobacterales</taxon>
        <taxon>Thermoanaerobacteraceae</taxon>
        <taxon>Calorimonas</taxon>
    </lineage>
</organism>
<feature type="transmembrane region" description="Helical" evidence="6">
    <location>
        <begin position="348"/>
        <end position="370"/>
    </location>
</feature>
<evidence type="ECO:0000256" key="6">
    <source>
        <dbReference type="SAM" id="Phobius"/>
    </source>
</evidence>
<dbReference type="Pfam" id="PF01594">
    <property type="entry name" value="AI-2E_transport"/>
    <property type="match status" value="1"/>
</dbReference>
<dbReference type="EMBL" id="VTPS01000031">
    <property type="protein sequence ID" value="TZE80634.1"/>
    <property type="molecule type" value="Genomic_DNA"/>
</dbReference>
<comment type="caution">
    <text evidence="7">The sequence shown here is derived from an EMBL/GenBank/DDBJ whole genome shotgun (WGS) entry which is preliminary data.</text>
</comment>
<sequence length="384" mass="42605">MTFLKDIDIKLITISAFHDIMGLKTVRSGYMSTEKLSRIFYILGILFFGIILLYVGISKVLIYFLPFLIAALIAALIEPLVVRVQNWLHIPRAASSFIVLIAVLALAGFIIGYGGYQAIKELIIFSRSVGEYSSSIYNTIMQHVYNLQEYVKGLPPVQASAVQNAINQAMSYLANALQYLVNVIMGIANSIPSLIWGTVVCIVSAFFMSKDKDVILGFIIKQIPKKVIESGGYIKTDLFKTVFGFLRAELIIMTVTFLEVSFGFMLMGYKYPFLIGLAVAIIDILPVLGTGSVLVPWALILMIFYRNFTLAAYILILYGIVFFVRQMLEPRIVGKSIGLHPLVTLMAMYIGSQVMGFAGLILGPVILIAIKTFQKAGLLPKFKE</sequence>
<keyword evidence="3 6" id="KW-0812">Transmembrane</keyword>
<feature type="transmembrane region" description="Helical" evidence="6">
    <location>
        <begin position="250"/>
        <end position="269"/>
    </location>
</feature>
<comment type="subcellular location">
    <subcellularLocation>
        <location evidence="1">Membrane</location>
        <topology evidence="1">Multi-pass membrane protein</topology>
    </subcellularLocation>
</comment>
<feature type="transmembrane region" description="Helical" evidence="6">
    <location>
        <begin position="63"/>
        <end position="82"/>
    </location>
</feature>
<feature type="transmembrane region" description="Helical" evidence="6">
    <location>
        <begin position="275"/>
        <end position="303"/>
    </location>
</feature>
<keyword evidence="8" id="KW-1185">Reference proteome</keyword>
<proteinExistence type="inferred from homology"/>
<dbReference type="GO" id="GO:0016020">
    <property type="term" value="C:membrane"/>
    <property type="evidence" value="ECO:0007669"/>
    <property type="project" value="UniProtKB-SubCell"/>
</dbReference>
<dbReference type="GO" id="GO:0055085">
    <property type="term" value="P:transmembrane transport"/>
    <property type="evidence" value="ECO:0007669"/>
    <property type="project" value="TreeGrafter"/>
</dbReference>
<evidence type="ECO:0000256" key="2">
    <source>
        <dbReference type="ARBA" id="ARBA00009773"/>
    </source>
</evidence>
<feature type="transmembrane region" description="Helical" evidence="6">
    <location>
        <begin position="310"/>
        <end position="328"/>
    </location>
</feature>
<evidence type="ECO:0000313" key="8">
    <source>
        <dbReference type="Proteomes" id="UP000322976"/>
    </source>
</evidence>
<gene>
    <name evidence="7" type="primary">ytvI</name>
    <name evidence="7" type="ORF">FWJ32_12685</name>
</gene>
<feature type="transmembrane region" description="Helical" evidence="6">
    <location>
        <begin position="94"/>
        <end position="116"/>
    </location>
</feature>
<accession>A0A5D8Q8Y1</accession>
<dbReference type="AlphaFoldDB" id="A0A5D8Q8Y1"/>
<evidence type="ECO:0000256" key="4">
    <source>
        <dbReference type="ARBA" id="ARBA00022989"/>
    </source>
</evidence>
<evidence type="ECO:0000256" key="1">
    <source>
        <dbReference type="ARBA" id="ARBA00004141"/>
    </source>
</evidence>
<dbReference type="InterPro" id="IPR002549">
    <property type="entry name" value="AI-2E-like"/>
</dbReference>
<reference evidence="7 8" key="1">
    <citation type="submission" date="2019-08" db="EMBL/GenBank/DDBJ databases">
        <title>Calorimonas adulescens gen. nov., sp. nov., an anaerobic thermophilic bacterium from Sakhalin hot spring.</title>
        <authorList>
            <person name="Khomyakova M.A."/>
            <person name="Merkel A.Y."/>
            <person name="Novikov A."/>
            <person name="Bonch-Osmolovskaya E.A."/>
            <person name="Slobodkin A.I."/>
        </authorList>
    </citation>
    <scope>NUCLEOTIDE SEQUENCE [LARGE SCALE GENOMIC DNA]</scope>
    <source>
        <strain evidence="7 8">A05MB</strain>
    </source>
</reference>
<dbReference type="PANTHER" id="PTHR21716">
    <property type="entry name" value="TRANSMEMBRANE PROTEIN"/>
    <property type="match status" value="1"/>
</dbReference>
<protein>
    <submittedName>
        <fullName evidence="7">Sporulation integral membrane protein YtvI</fullName>
    </submittedName>
</protein>
<evidence type="ECO:0000313" key="7">
    <source>
        <dbReference type="EMBL" id="TZE80634.1"/>
    </source>
</evidence>
<name>A0A5D8Q8Y1_9THEO</name>
<feature type="transmembrane region" description="Helical" evidence="6">
    <location>
        <begin position="179"/>
        <end position="207"/>
    </location>
</feature>
<dbReference type="NCBIfam" id="TIGR02872">
    <property type="entry name" value="spore_ytvI"/>
    <property type="match status" value="1"/>
</dbReference>
<keyword evidence="4 6" id="KW-1133">Transmembrane helix</keyword>
<evidence type="ECO:0000256" key="3">
    <source>
        <dbReference type="ARBA" id="ARBA00022692"/>
    </source>
</evidence>